<keyword evidence="1" id="KW-0812">Transmembrane</keyword>
<accession>A0A0S1SMS6</accession>
<dbReference type="KEGG" id="prf:PeribacterA2_0094"/>
<dbReference type="EMBL" id="CP013065">
    <property type="protein sequence ID" value="ALM12797.1"/>
    <property type="molecule type" value="Genomic_DNA"/>
</dbReference>
<dbReference type="STRING" id="1735162.PeribacterB2_0094"/>
<protein>
    <submittedName>
        <fullName evidence="2">Uncharacterized protein</fullName>
    </submittedName>
</protein>
<feature type="transmembrane region" description="Helical" evidence="1">
    <location>
        <begin position="7"/>
        <end position="26"/>
    </location>
</feature>
<evidence type="ECO:0000313" key="3">
    <source>
        <dbReference type="Proteomes" id="UP000069135"/>
    </source>
</evidence>
<name>A0A0S1SN26_9BACT</name>
<proteinExistence type="predicted"/>
<dbReference type="Proteomes" id="UP000069135">
    <property type="component" value="Chromosome"/>
</dbReference>
<dbReference type="AlphaFoldDB" id="A0A0S1SN26"/>
<evidence type="ECO:0000256" key="1">
    <source>
        <dbReference type="SAM" id="Phobius"/>
    </source>
</evidence>
<organism evidence="2 3">
    <name type="scientific">Candidatus Peribacter riflensis</name>
    <dbReference type="NCBI Taxonomy" id="1735162"/>
    <lineage>
        <taxon>Bacteria</taxon>
        <taxon>Candidatus Peregrinibacteriota</taxon>
        <taxon>Candidatus Peribacteria</taxon>
        <taxon>Candidatus Peribacterales</taxon>
        <taxon>Candidatus Peribacteraceae</taxon>
        <taxon>Candidatus Peribacter</taxon>
    </lineage>
</organism>
<accession>A0A0S1SLA2</accession>
<reference evidence="3" key="1">
    <citation type="submission" date="2015-10" db="EMBL/GenBank/DDBJ databases">
        <title>Analysis of five complete genome sequences for members of the class Peribacteria in the recently recognized Peregrinibacteria bacterial phylum.</title>
        <authorList>
            <person name="Anantharaman K."/>
            <person name="Brown C.T."/>
            <person name="Burstein D."/>
            <person name="Castelle C.J."/>
            <person name="Probst A.J."/>
            <person name="Thomas B.C."/>
            <person name="Williams K.H."/>
            <person name="Banfield J.F."/>
        </authorList>
    </citation>
    <scope>NUCLEOTIDE SEQUENCE [LARGE SCALE GENOMIC DNA]</scope>
</reference>
<gene>
    <name evidence="2" type="ORF">PeribacterD1_0094</name>
</gene>
<reference evidence="2 3" key="2">
    <citation type="journal article" date="2016" name="PeerJ">
        <title>Analysis of five complete genome sequences for members of the class Peribacteria in the recently recognized Peregrinibacteria bacterial phylum.</title>
        <authorList>
            <person name="Anantharaman K."/>
            <person name="Brown C.T."/>
            <person name="Burstein D."/>
            <person name="Castelle C.J."/>
            <person name="Probst A.J."/>
            <person name="Thomas B.C."/>
            <person name="Williams K.H."/>
            <person name="Banfield J.F."/>
        </authorList>
    </citation>
    <scope>NUCLEOTIDE SEQUENCE [LARGE SCALE GENOMIC DNA]</scope>
    <source>
        <strain evidence="2">RIFOXYD1_FULL_PER-ii_59_16</strain>
    </source>
</reference>
<keyword evidence="1" id="KW-1133">Transmembrane helix</keyword>
<accession>A0A0S1SN26</accession>
<accession>A0A0S1SU26</accession>
<sequence length="182" mass="21137">MHRHRLLIITVVLIAVGFVGLHTFYYEHARSPEELPMKLVNENRPAKDCYLFVTLDPWFRPTTRELRNRCIREYAELSHDPSACALLMPSEYGLSCINDVTAQEYEDHMDAGFFEWDECSKPQSDPLRLDWCDLLRAHRNRSAADCLPIRNAVIRAGCTLKFEAWEKYPELRNSFSFGKAAP</sequence>
<accession>A0A0S1SA49</accession>
<evidence type="ECO:0000313" key="2">
    <source>
        <dbReference type="EMBL" id="ALM12797.1"/>
    </source>
</evidence>
<keyword evidence="1" id="KW-0472">Membrane</keyword>